<dbReference type="Proteomes" id="UP000775213">
    <property type="component" value="Unassembled WGS sequence"/>
</dbReference>
<proteinExistence type="predicted"/>
<reference evidence="1 2" key="1">
    <citation type="journal article" date="2021" name="Hortic Res">
        <title>Chromosome-scale assembly of the Dendrobium chrysotoxum genome enhances the understanding of orchid evolution.</title>
        <authorList>
            <person name="Zhang Y."/>
            <person name="Zhang G.Q."/>
            <person name="Zhang D."/>
            <person name="Liu X.D."/>
            <person name="Xu X.Y."/>
            <person name="Sun W.H."/>
            <person name="Yu X."/>
            <person name="Zhu X."/>
            <person name="Wang Z.W."/>
            <person name="Zhao X."/>
            <person name="Zhong W.Y."/>
            <person name="Chen H."/>
            <person name="Yin W.L."/>
            <person name="Huang T."/>
            <person name="Niu S.C."/>
            <person name="Liu Z.J."/>
        </authorList>
    </citation>
    <scope>NUCLEOTIDE SEQUENCE [LARGE SCALE GENOMIC DNA]</scope>
    <source>
        <strain evidence="1">Lindl</strain>
    </source>
</reference>
<gene>
    <name evidence="1" type="ORF">IEQ34_013875</name>
</gene>
<dbReference type="EMBL" id="JAGFBR010000012">
    <property type="protein sequence ID" value="KAH0458560.1"/>
    <property type="molecule type" value="Genomic_DNA"/>
</dbReference>
<organism evidence="1 2">
    <name type="scientific">Dendrobium chrysotoxum</name>
    <name type="common">Orchid</name>
    <dbReference type="NCBI Taxonomy" id="161865"/>
    <lineage>
        <taxon>Eukaryota</taxon>
        <taxon>Viridiplantae</taxon>
        <taxon>Streptophyta</taxon>
        <taxon>Embryophyta</taxon>
        <taxon>Tracheophyta</taxon>
        <taxon>Spermatophyta</taxon>
        <taxon>Magnoliopsida</taxon>
        <taxon>Liliopsida</taxon>
        <taxon>Asparagales</taxon>
        <taxon>Orchidaceae</taxon>
        <taxon>Epidendroideae</taxon>
        <taxon>Malaxideae</taxon>
        <taxon>Dendrobiinae</taxon>
        <taxon>Dendrobium</taxon>
    </lineage>
</organism>
<accession>A0AAV7GQL6</accession>
<sequence length="64" mass="7326">MNDHSQHSTLCLFSQQTLQRRGILSFRLLLKKKVLKIALELMKKTSVALIIKMLVLIAELSSFV</sequence>
<evidence type="ECO:0000313" key="1">
    <source>
        <dbReference type="EMBL" id="KAH0458560.1"/>
    </source>
</evidence>
<comment type="caution">
    <text evidence="1">The sequence shown here is derived from an EMBL/GenBank/DDBJ whole genome shotgun (WGS) entry which is preliminary data.</text>
</comment>
<keyword evidence="2" id="KW-1185">Reference proteome</keyword>
<evidence type="ECO:0000313" key="2">
    <source>
        <dbReference type="Proteomes" id="UP000775213"/>
    </source>
</evidence>
<dbReference type="AlphaFoldDB" id="A0AAV7GQL6"/>
<name>A0AAV7GQL6_DENCH</name>
<protein>
    <submittedName>
        <fullName evidence="1">Uncharacterized protein</fullName>
    </submittedName>
</protein>